<dbReference type="EMBL" id="AP015034">
    <property type="protein sequence ID" value="BAT74567.1"/>
    <property type="molecule type" value="Genomic_DNA"/>
</dbReference>
<organism evidence="2 3">
    <name type="scientific">Vigna angularis var. angularis</name>
    <dbReference type="NCBI Taxonomy" id="157739"/>
    <lineage>
        <taxon>Eukaryota</taxon>
        <taxon>Viridiplantae</taxon>
        <taxon>Streptophyta</taxon>
        <taxon>Embryophyta</taxon>
        <taxon>Tracheophyta</taxon>
        <taxon>Spermatophyta</taxon>
        <taxon>Magnoliopsida</taxon>
        <taxon>eudicotyledons</taxon>
        <taxon>Gunneridae</taxon>
        <taxon>Pentapetalae</taxon>
        <taxon>rosids</taxon>
        <taxon>fabids</taxon>
        <taxon>Fabales</taxon>
        <taxon>Fabaceae</taxon>
        <taxon>Papilionoideae</taxon>
        <taxon>50 kb inversion clade</taxon>
        <taxon>NPAAA clade</taxon>
        <taxon>indigoferoid/millettioid clade</taxon>
        <taxon>Phaseoleae</taxon>
        <taxon>Vigna</taxon>
    </lineage>
</organism>
<sequence>MTWDKKIFTNFWKKEQCYVTYGDNNKGKFLGIGEIGSADTLMIKDVLFAQGLKHNLLSIIQLCDKVLKVTFEPNYCNIHEKYSFEIALK</sequence>
<feature type="non-terminal residue" evidence="2">
    <location>
        <position position="89"/>
    </location>
</feature>
<reference evidence="2 3" key="1">
    <citation type="journal article" date="2015" name="Sci. Rep.">
        <title>The power of single molecule real-time sequencing technology in the de novo assembly of a eukaryotic genome.</title>
        <authorList>
            <person name="Sakai H."/>
            <person name="Naito K."/>
            <person name="Ogiso-Tanaka E."/>
            <person name="Takahashi Y."/>
            <person name="Iseki K."/>
            <person name="Muto C."/>
            <person name="Satou K."/>
            <person name="Teruya K."/>
            <person name="Shiroma A."/>
            <person name="Shimoji M."/>
            <person name="Hirano T."/>
            <person name="Itoh T."/>
            <person name="Kaga A."/>
            <person name="Tomooka N."/>
        </authorList>
    </citation>
    <scope>NUCLEOTIDE SEQUENCE [LARGE SCALE GENOMIC DNA]</scope>
    <source>
        <strain evidence="3">cv. Shumari</strain>
    </source>
</reference>
<evidence type="ECO:0000313" key="3">
    <source>
        <dbReference type="Proteomes" id="UP000291084"/>
    </source>
</evidence>
<feature type="domain" description="Retrovirus-related Pol polyprotein from transposon TNT 1-94-like beta-barrel" evidence="1">
    <location>
        <begin position="1"/>
        <end position="65"/>
    </location>
</feature>
<dbReference type="Pfam" id="PF22936">
    <property type="entry name" value="Pol_BBD"/>
    <property type="match status" value="1"/>
</dbReference>
<protein>
    <recommendedName>
        <fullName evidence="1">Retrovirus-related Pol polyprotein from transposon TNT 1-94-like beta-barrel domain-containing protein</fullName>
    </recommendedName>
</protein>
<gene>
    <name evidence="2" type="primary">Vigan.01G226300</name>
    <name evidence="2" type="ORF">VIGAN_01226300</name>
</gene>
<evidence type="ECO:0000259" key="1">
    <source>
        <dbReference type="Pfam" id="PF22936"/>
    </source>
</evidence>
<name>A0A0S3R1Y9_PHAAN</name>
<dbReference type="OrthoDB" id="1932348at2759"/>
<keyword evidence="3" id="KW-1185">Reference proteome</keyword>
<accession>A0A0S3R1Y9</accession>
<evidence type="ECO:0000313" key="2">
    <source>
        <dbReference type="EMBL" id="BAT74567.1"/>
    </source>
</evidence>
<dbReference type="Proteomes" id="UP000291084">
    <property type="component" value="Chromosome 1"/>
</dbReference>
<dbReference type="AlphaFoldDB" id="A0A0S3R1Y9"/>
<proteinExistence type="predicted"/>
<dbReference type="InterPro" id="IPR054722">
    <property type="entry name" value="PolX-like_BBD"/>
</dbReference>